<name>A0AAE5A7I5_9NOCA</name>
<sequence length="73" mass="7818">MVIPIGFALLHILVAQQISAAFPVVDPAGYAANQTRRTEATTLGLHGVLATAFLNATLTEEVCFRSLPLIVQR</sequence>
<protein>
    <submittedName>
        <fullName evidence="1">Uncharacterized protein</fullName>
    </submittedName>
</protein>
<dbReference type="EMBL" id="JAWLUP010000051">
    <property type="protein sequence ID" value="MDV7266541.1"/>
    <property type="molecule type" value="Genomic_DNA"/>
</dbReference>
<dbReference type="RefSeq" id="WP_213572151.1">
    <property type="nucleotide sequence ID" value="NZ_JAWLUP010000051.1"/>
</dbReference>
<dbReference type="AlphaFoldDB" id="A0AAE5A7I5"/>
<gene>
    <name evidence="1" type="ORF">R4315_18600</name>
</gene>
<evidence type="ECO:0000313" key="2">
    <source>
        <dbReference type="Proteomes" id="UP001185863"/>
    </source>
</evidence>
<evidence type="ECO:0000313" key="1">
    <source>
        <dbReference type="EMBL" id="MDV7266541.1"/>
    </source>
</evidence>
<proteinExistence type="predicted"/>
<reference evidence="1" key="1">
    <citation type="submission" date="2023-10" db="EMBL/GenBank/DDBJ databases">
        <title>Development of a sustainable strategy for remediation of hydrocarbon-contaminated territories based on the waste exchange concept.</title>
        <authorList>
            <person name="Krivoruchko A."/>
        </authorList>
    </citation>
    <scope>NUCLEOTIDE SEQUENCE</scope>
    <source>
        <strain evidence="1">IEGM 68</strain>
    </source>
</reference>
<dbReference type="Proteomes" id="UP001185863">
    <property type="component" value="Unassembled WGS sequence"/>
</dbReference>
<comment type="caution">
    <text evidence="1">The sequence shown here is derived from an EMBL/GenBank/DDBJ whole genome shotgun (WGS) entry which is preliminary data.</text>
</comment>
<accession>A0AAE5A7I5</accession>
<organism evidence="1 2">
    <name type="scientific">Rhodococcus oxybenzonivorans</name>
    <dbReference type="NCBI Taxonomy" id="1990687"/>
    <lineage>
        <taxon>Bacteria</taxon>
        <taxon>Bacillati</taxon>
        <taxon>Actinomycetota</taxon>
        <taxon>Actinomycetes</taxon>
        <taxon>Mycobacteriales</taxon>
        <taxon>Nocardiaceae</taxon>
        <taxon>Rhodococcus</taxon>
    </lineage>
</organism>